<organism evidence="4 5">
    <name type="scientific">Prunus dulcis</name>
    <name type="common">Almond</name>
    <name type="synonym">Amygdalus dulcis</name>
    <dbReference type="NCBI Taxonomy" id="3755"/>
    <lineage>
        <taxon>Eukaryota</taxon>
        <taxon>Viridiplantae</taxon>
        <taxon>Streptophyta</taxon>
        <taxon>Embryophyta</taxon>
        <taxon>Tracheophyta</taxon>
        <taxon>Spermatophyta</taxon>
        <taxon>Magnoliopsida</taxon>
        <taxon>eudicotyledons</taxon>
        <taxon>Gunneridae</taxon>
        <taxon>Pentapetalae</taxon>
        <taxon>rosids</taxon>
        <taxon>fabids</taxon>
        <taxon>Rosales</taxon>
        <taxon>Rosaceae</taxon>
        <taxon>Amygdaloideae</taxon>
        <taxon>Amygdaleae</taxon>
        <taxon>Prunus</taxon>
    </lineage>
</organism>
<comment type="caution">
    <text evidence="4">The sequence shown here is derived from an EMBL/GenBank/DDBJ whole genome shotgun (WGS) entry which is preliminary data.</text>
</comment>
<proteinExistence type="predicted"/>
<keyword evidence="5" id="KW-1185">Reference proteome</keyword>
<dbReference type="PANTHER" id="PTHR43952">
    <property type="entry name" value="MYB FAMILY TRANSCRIPTION FACTOR-RELATED"/>
    <property type="match status" value="1"/>
</dbReference>
<dbReference type="InterPro" id="IPR009057">
    <property type="entry name" value="Homeodomain-like_sf"/>
</dbReference>
<dbReference type="AlphaFoldDB" id="A0AAD4UW57"/>
<reference evidence="4 5" key="1">
    <citation type="journal article" date="2022" name="G3 (Bethesda)">
        <title>Whole-genome sequence and methylome profiling of the almond [Prunus dulcis (Mill.) D.A. Webb] cultivar 'Nonpareil'.</title>
        <authorList>
            <person name="D'Amico-Willman K.M."/>
            <person name="Ouma W.Z."/>
            <person name="Meulia T."/>
            <person name="Sideli G.M."/>
            <person name="Gradziel T.M."/>
            <person name="Fresnedo-Ramirez J."/>
        </authorList>
    </citation>
    <scope>NUCLEOTIDE SEQUENCE [LARGE SCALE GENOMIC DNA]</scope>
    <source>
        <strain evidence="4">Clone GOH B32 T37-40</strain>
    </source>
</reference>
<dbReference type="GO" id="GO:0003700">
    <property type="term" value="F:DNA-binding transcription factor activity"/>
    <property type="evidence" value="ECO:0007669"/>
    <property type="project" value="InterPro"/>
</dbReference>
<dbReference type="SUPFAM" id="SSF46689">
    <property type="entry name" value="Homeodomain-like"/>
    <property type="match status" value="1"/>
</dbReference>
<keyword evidence="1" id="KW-0805">Transcription regulation</keyword>
<name>A0AAD4UW57_PRUDU</name>
<accession>A0AAD4UW57</accession>
<evidence type="ECO:0000256" key="3">
    <source>
        <dbReference type="ARBA" id="ARBA00023242"/>
    </source>
</evidence>
<evidence type="ECO:0000256" key="2">
    <source>
        <dbReference type="ARBA" id="ARBA00023163"/>
    </source>
</evidence>
<dbReference type="Gene3D" id="1.10.10.60">
    <property type="entry name" value="Homeodomain-like"/>
    <property type="match status" value="2"/>
</dbReference>
<evidence type="ECO:0000313" key="4">
    <source>
        <dbReference type="EMBL" id="KAI5314100.1"/>
    </source>
</evidence>
<dbReference type="PANTHER" id="PTHR43952:SF75">
    <property type="entry name" value="PROTEIN RADIALIS-LIKE 6"/>
    <property type="match status" value="1"/>
</dbReference>
<dbReference type="CDD" id="cd00167">
    <property type="entry name" value="SANT"/>
    <property type="match status" value="1"/>
</dbReference>
<dbReference type="InterPro" id="IPR001005">
    <property type="entry name" value="SANT/Myb"/>
</dbReference>
<sequence length="119" mass="13632">MSSTTSSSSWTSKRNKDFENALAVFDKDTANRWDNVVNVVGEKIQRKSRSIISFLLKISYLSSLDKLRSKTEILKMLTVFDKDNANRWDNVAKAVGGKTLKEVKKHYEFLVEDIILIES</sequence>
<keyword evidence="3" id="KW-0539">Nucleus</keyword>
<gene>
    <name evidence="4" type="ORF">L3X38_043276</name>
</gene>
<keyword evidence="2" id="KW-0804">Transcription</keyword>
<dbReference type="EMBL" id="JAJFAZ020000008">
    <property type="protein sequence ID" value="KAI5314100.1"/>
    <property type="molecule type" value="Genomic_DNA"/>
</dbReference>
<evidence type="ECO:0000313" key="5">
    <source>
        <dbReference type="Proteomes" id="UP001054821"/>
    </source>
</evidence>
<dbReference type="InterPro" id="IPR044636">
    <property type="entry name" value="RADIALIS-like"/>
</dbReference>
<protein>
    <submittedName>
        <fullName evidence="4">Uncharacterized protein</fullName>
    </submittedName>
</protein>
<evidence type="ECO:0000256" key="1">
    <source>
        <dbReference type="ARBA" id="ARBA00023015"/>
    </source>
</evidence>
<dbReference type="Proteomes" id="UP001054821">
    <property type="component" value="Chromosome 8"/>
</dbReference>